<dbReference type="PANTHER" id="PTHR43333:SF1">
    <property type="entry name" value="D-ISOMER SPECIFIC 2-HYDROXYACID DEHYDROGENASE NAD-BINDING DOMAIN-CONTAINING PROTEIN"/>
    <property type="match status" value="1"/>
</dbReference>
<dbReference type="CDD" id="cd05300">
    <property type="entry name" value="2-Hacid_dh_1"/>
    <property type="match status" value="1"/>
</dbReference>
<protein>
    <submittedName>
        <fullName evidence="4">D-2-hydroxyacid dehydrogenase</fullName>
    </submittedName>
</protein>
<sequence>MQLFIYSDLDSQGQRYLEENLPQGVIPYFSNGSSEEENKGAFTQTEVIFGNPPSSWFSLDNSALKFWQLDSAGFDQYQQLQVNAIVSNMGDFFAEACAETMVAGILAFYRGLPELMRIQQKSEWKGKAVRFTLERLGQKSAIVLGAGTIGKAVKRMLEGFGTEVKMMARTNPAAHIHSSEELFQLLPLTDLVINTLPGNLDRYVSAEFLEQMKKGSLYANVGRGNTTDEEALIAALKSGHLAGAVLDVTQVEPLPKESPLWGLENVILTQHTGGGQAQETQGKIDRFLSNLQHYISGQQVADQITLGQGY</sequence>
<dbReference type="OrthoDB" id="9805416at2"/>
<dbReference type="InterPro" id="IPR036291">
    <property type="entry name" value="NAD(P)-bd_dom_sf"/>
</dbReference>
<dbReference type="Gene3D" id="3.40.50.720">
    <property type="entry name" value="NAD(P)-binding Rossmann-like Domain"/>
    <property type="match status" value="2"/>
</dbReference>
<dbReference type="Pfam" id="PF02826">
    <property type="entry name" value="2-Hacid_dh_C"/>
    <property type="match status" value="1"/>
</dbReference>
<dbReference type="EMBL" id="RJJD01000002">
    <property type="protein sequence ID" value="RNI30692.1"/>
    <property type="molecule type" value="Genomic_DNA"/>
</dbReference>
<accession>A0A3M9MYR6</accession>
<dbReference type="RefSeq" id="WP_123125908.1">
    <property type="nucleotide sequence ID" value="NZ_RJJD01000002.1"/>
</dbReference>
<dbReference type="GO" id="GO:0016491">
    <property type="term" value="F:oxidoreductase activity"/>
    <property type="evidence" value="ECO:0007669"/>
    <property type="project" value="UniProtKB-KW"/>
</dbReference>
<keyword evidence="5" id="KW-1185">Reference proteome</keyword>
<name>A0A3M9MYR6_9BACT</name>
<reference evidence="4 5" key="1">
    <citation type="submission" date="2018-11" db="EMBL/GenBank/DDBJ databases">
        <title>Rufibacter latericius sp. nov., isolated from water in Baiyang Lake.</title>
        <authorList>
            <person name="Yang Y."/>
        </authorList>
    </citation>
    <scope>NUCLEOTIDE SEQUENCE [LARGE SCALE GENOMIC DNA]</scope>
    <source>
        <strain evidence="4 5">R-22-1c-1</strain>
    </source>
</reference>
<dbReference type="Proteomes" id="UP000272117">
    <property type="component" value="Unassembled WGS sequence"/>
</dbReference>
<organism evidence="4 5">
    <name type="scientific">Rufibacter latericius</name>
    <dbReference type="NCBI Taxonomy" id="2487040"/>
    <lineage>
        <taxon>Bacteria</taxon>
        <taxon>Pseudomonadati</taxon>
        <taxon>Bacteroidota</taxon>
        <taxon>Cytophagia</taxon>
        <taxon>Cytophagales</taxon>
        <taxon>Hymenobacteraceae</taxon>
        <taxon>Rufibacter</taxon>
    </lineage>
</organism>
<evidence type="ECO:0000259" key="3">
    <source>
        <dbReference type="Pfam" id="PF02826"/>
    </source>
</evidence>
<keyword evidence="2" id="KW-0520">NAD</keyword>
<evidence type="ECO:0000256" key="1">
    <source>
        <dbReference type="ARBA" id="ARBA00023002"/>
    </source>
</evidence>
<dbReference type="GO" id="GO:0051287">
    <property type="term" value="F:NAD binding"/>
    <property type="evidence" value="ECO:0007669"/>
    <property type="project" value="InterPro"/>
</dbReference>
<keyword evidence="1" id="KW-0560">Oxidoreductase</keyword>
<feature type="domain" description="D-isomer specific 2-hydroxyacid dehydrogenase NAD-binding" evidence="3">
    <location>
        <begin position="103"/>
        <end position="273"/>
    </location>
</feature>
<dbReference type="AlphaFoldDB" id="A0A3M9MYR6"/>
<dbReference type="SUPFAM" id="SSF51735">
    <property type="entry name" value="NAD(P)-binding Rossmann-fold domains"/>
    <property type="match status" value="1"/>
</dbReference>
<evidence type="ECO:0000256" key="2">
    <source>
        <dbReference type="ARBA" id="ARBA00023027"/>
    </source>
</evidence>
<evidence type="ECO:0000313" key="4">
    <source>
        <dbReference type="EMBL" id="RNI30692.1"/>
    </source>
</evidence>
<dbReference type="PANTHER" id="PTHR43333">
    <property type="entry name" value="2-HACID_DH_C DOMAIN-CONTAINING PROTEIN"/>
    <property type="match status" value="1"/>
</dbReference>
<evidence type="ECO:0000313" key="5">
    <source>
        <dbReference type="Proteomes" id="UP000272117"/>
    </source>
</evidence>
<proteinExistence type="predicted"/>
<comment type="caution">
    <text evidence="4">The sequence shown here is derived from an EMBL/GenBank/DDBJ whole genome shotgun (WGS) entry which is preliminary data.</text>
</comment>
<dbReference type="InterPro" id="IPR006140">
    <property type="entry name" value="D-isomer_DH_NAD-bd"/>
</dbReference>
<gene>
    <name evidence="4" type="ORF">EFB08_05445</name>
</gene>